<feature type="domain" description="YknX-like C-terminal permuted SH3-like" evidence="12">
    <location>
        <begin position="329"/>
        <end position="394"/>
    </location>
</feature>
<dbReference type="InterPro" id="IPR058637">
    <property type="entry name" value="YknX-like_C"/>
</dbReference>
<sequence length="473" mass="49239">MQNKDSKGSNKTWIWIVVAVIAIAAGAWWWKGRGGEGAEGPAGAASAASGAGAGRPAGGRFGRSGPQPVTVAAVQKRDMAVVVDAIGSIASANTAVVHAKVSGELKAIYFHEGQPVKAGQVLALIDPRPYEIARDQALATLARDQAQLENARADLARYKDLVAKEAAPRQQLDTQQALVRQLEATLLSDQAAVDNAKLQLSYTRVTAPIAGQAGLKQADLGNNITPGDANGLLSIAQTQPAAVVFAVPDARLARIRQQLGDKQALPVQAWDRERRSKLAEGRVASTDNAIDATTGTIKVKALFDNKDGGLFPNQFVNVRLQLDTLKDATVVPVAAVQRGAPGTFVYVVADGQVALRKVQVLATDGDATAVQGEVKPGEQVVIDGADRLRDGGKAEVIKAPAGAASGASGGRGRRGAGAASAASGASAASSAGDGERPRWESRVPPEMVEKLRAMSPEDRRAWLQEHRASAPSQ</sequence>
<evidence type="ECO:0000256" key="3">
    <source>
        <dbReference type="ARBA" id="ARBA00022475"/>
    </source>
</evidence>
<evidence type="ECO:0000256" key="2">
    <source>
        <dbReference type="ARBA" id="ARBA00009477"/>
    </source>
</evidence>
<feature type="transmembrane region" description="Helical" evidence="8">
    <location>
        <begin position="12"/>
        <end position="30"/>
    </location>
</feature>
<gene>
    <name evidence="13" type="ORF">J2X20_005227</name>
</gene>
<keyword evidence="8" id="KW-1133">Transmembrane helix</keyword>
<dbReference type="InterPro" id="IPR006143">
    <property type="entry name" value="RND_pump_MFP"/>
</dbReference>
<evidence type="ECO:0000313" key="13">
    <source>
        <dbReference type="EMBL" id="MDR7272544.1"/>
    </source>
</evidence>
<evidence type="ECO:0000259" key="11">
    <source>
        <dbReference type="Pfam" id="PF25944"/>
    </source>
</evidence>
<evidence type="ECO:0000256" key="5">
    <source>
        <dbReference type="ARBA" id="ARBA00023136"/>
    </source>
</evidence>
<keyword evidence="5 8" id="KW-0472">Membrane</keyword>
<dbReference type="Pfam" id="PF25944">
    <property type="entry name" value="Beta-barrel_RND"/>
    <property type="match status" value="1"/>
</dbReference>
<evidence type="ECO:0000259" key="9">
    <source>
        <dbReference type="Pfam" id="PF25876"/>
    </source>
</evidence>
<evidence type="ECO:0000256" key="6">
    <source>
        <dbReference type="SAM" id="Coils"/>
    </source>
</evidence>
<keyword evidence="14" id="KW-1185">Reference proteome</keyword>
<feature type="domain" description="Multidrug resistance protein MdtA-like barrel-sandwich hybrid" evidence="10">
    <location>
        <begin position="93"/>
        <end position="233"/>
    </location>
</feature>
<dbReference type="Pfam" id="PF25876">
    <property type="entry name" value="HH_MFP_RND"/>
    <property type="match status" value="1"/>
</dbReference>
<dbReference type="PANTHER" id="PTHR30469:SF12">
    <property type="entry name" value="MULTIDRUG RESISTANCE PROTEIN MDTA"/>
    <property type="match status" value="1"/>
</dbReference>
<feature type="coiled-coil region" evidence="6">
    <location>
        <begin position="134"/>
        <end position="161"/>
    </location>
</feature>
<evidence type="ECO:0000256" key="4">
    <source>
        <dbReference type="ARBA" id="ARBA00022519"/>
    </source>
</evidence>
<evidence type="ECO:0000313" key="14">
    <source>
        <dbReference type="Proteomes" id="UP001180453"/>
    </source>
</evidence>
<dbReference type="RefSeq" id="WP_310271877.1">
    <property type="nucleotide sequence ID" value="NZ_JAVDXU010000005.1"/>
</dbReference>
<evidence type="ECO:0000256" key="1">
    <source>
        <dbReference type="ARBA" id="ARBA00004236"/>
    </source>
</evidence>
<dbReference type="EMBL" id="JAVDXU010000005">
    <property type="protein sequence ID" value="MDR7272544.1"/>
    <property type="molecule type" value="Genomic_DNA"/>
</dbReference>
<dbReference type="Gene3D" id="2.40.50.100">
    <property type="match status" value="1"/>
</dbReference>
<dbReference type="InterPro" id="IPR058624">
    <property type="entry name" value="MdtA-like_HH"/>
</dbReference>
<feature type="compositionally biased region" description="Low complexity" evidence="7">
    <location>
        <begin position="416"/>
        <end position="432"/>
    </location>
</feature>
<protein>
    <submittedName>
        <fullName evidence="13">Multidrug efflux system membrane fusion protein</fullName>
    </submittedName>
</protein>
<accession>A0ABU1YUJ6</accession>
<feature type="compositionally biased region" description="Gly residues" evidence="7">
    <location>
        <begin position="51"/>
        <end position="62"/>
    </location>
</feature>
<dbReference type="Proteomes" id="UP001180453">
    <property type="component" value="Unassembled WGS sequence"/>
</dbReference>
<feature type="region of interest" description="Disordered" evidence="7">
    <location>
        <begin position="39"/>
        <end position="64"/>
    </location>
</feature>
<keyword evidence="3" id="KW-1003">Cell membrane</keyword>
<evidence type="ECO:0000259" key="10">
    <source>
        <dbReference type="Pfam" id="PF25917"/>
    </source>
</evidence>
<reference evidence="13 14" key="1">
    <citation type="submission" date="2023-07" db="EMBL/GenBank/DDBJ databases">
        <title>Sorghum-associated microbial communities from plants grown in Nebraska, USA.</title>
        <authorList>
            <person name="Schachtman D."/>
        </authorList>
    </citation>
    <scope>NUCLEOTIDE SEQUENCE [LARGE SCALE GENOMIC DNA]</scope>
    <source>
        <strain evidence="13 14">BE314</strain>
    </source>
</reference>
<dbReference type="SUPFAM" id="SSF111369">
    <property type="entry name" value="HlyD-like secretion proteins"/>
    <property type="match status" value="1"/>
</dbReference>
<organism evidence="13 14">
    <name type="scientific">Roseateles saccharophilus</name>
    <name type="common">Pseudomonas saccharophila</name>
    <dbReference type="NCBI Taxonomy" id="304"/>
    <lineage>
        <taxon>Bacteria</taxon>
        <taxon>Pseudomonadati</taxon>
        <taxon>Pseudomonadota</taxon>
        <taxon>Betaproteobacteria</taxon>
        <taxon>Burkholderiales</taxon>
        <taxon>Sphaerotilaceae</taxon>
        <taxon>Roseateles</taxon>
    </lineage>
</organism>
<comment type="caution">
    <text evidence="13">The sequence shown here is derived from an EMBL/GenBank/DDBJ whole genome shotgun (WGS) entry which is preliminary data.</text>
</comment>
<evidence type="ECO:0000259" key="12">
    <source>
        <dbReference type="Pfam" id="PF25989"/>
    </source>
</evidence>
<dbReference type="Gene3D" id="2.40.30.170">
    <property type="match status" value="1"/>
</dbReference>
<dbReference type="Pfam" id="PF25917">
    <property type="entry name" value="BSH_RND"/>
    <property type="match status" value="1"/>
</dbReference>
<keyword evidence="8" id="KW-0812">Transmembrane</keyword>
<evidence type="ECO:0000256" key="8">
    <source>
        <dbReference type="SAM" id="Phobius"/>
    </source>
</evidence>
<dbReference type="PANTHER" id="PTHR30469">
    <property type="entry name" value="MULTIDRUG RESISTANCE PROTEIN MDTA"/>
    <property type="match status" value="1"/>
</dbReference>
<comment type="subcellular location">
    <subcellularLocation>
        <location evidence="1">Cell membrane</location>
    </subcellularLocation>
</comment>
<dbReference type="Gene3D" id="1.10.287.470">
    <property type="entry name" value="Helix hairpin bin"/>
    <property type="match status" value="1"/>
</dbReference>
<dbReference type="InterPro" id="IPR058626">
    <property type="entry name" value="MdtA-like_b-barrel"/>
</dbReference>
<feature type="domain" description="Multidrug resistance protein MdtA-like alpha-helical hairpin" evidence="9">
    <location>
        <begin position="135"/>
        <end position="203"/>
    </location>
</feature>
<feature type="domain" description="Multidrug resistance protein MdtA-like beta-barrel" evidence="11">
    <location>
        <begin position="241"/>
        <end position="324"/>
    </location>
</feature>
<dbReference type="InterPro" id="IPR058625">
    <property type="entry name" value="MdtA-like_BSH"/>
</dbReference>
<feature type="region of interest" description="Disordered" evidence="7">
    <location>
        <begin position="401"/>
        <end position="473"/>
    </location>
</feature>
<name>A0ABU1YUJ6_ROSSA</name>
<dbReference type="NCBIfam" id="TIGR01730">
    <property type="entry name" value="RND_mfp"/>
    <property type="match status" value="1"/>
</dbReference>
<dbReference type="Gene3D" id="2.40.420.20">
    <property type="match status" value="1"/>
</dbReference>
<dbReference type="NCBIfam" id="NF008589">
    <property type="entry name" value="PRK11556.1"/>
    <property type="match status" value="1"/>
</dbReference>
<evidence type="ECO:0000256" key="7">
    <source>
        <dbReference type="SAM" id="MobiDB-lite"/>
    </source>
</evidence>
<keyword evidence="4" id="KW-0997">Cell inner membrane</keyword>
<comment type="similarity">
    <text evidence="2">Belongs to the membrane fusion protein (MFP) (TC 8.A.1) family.</text>
</comment>
<proteinExistence type="inferred from homology"/>
<feature type="compositionally biased region" description="Low complexity" evidence="7">
    <location>
        <begin position="41"/>
        <end position="50"/>
    </location>
</feature>
<dbReference type="Pfam" id="PF25989">
    <property type="entry name" value="YknX_C"/>
    <property type="match status" value="1"/>
</dbReference>
<keyword evidence="6" id="KW-0175">Coiled coil</keyword>
<feature type="compositionally biased region" description="Basic and acidic residues" evidence="7">
    <location>
        <begin position="433"/>
        <end position="473"/>
    </location>
</feature>